<dbReference type="EMBL" id="CM010720">
    <property type="protein sequence ID" value="RZC67956.1"/>
    <property type="molecule type" value="Genomic_DNA"/>
</dbReference>
<gene>
    <name evidence="8" type="ORF">C5167_011646</name>
</gene>
<evidence type="ECO:0000256" key="4">
    <source>
        <dbReference type="ARBA" id="ARBA00022989"/>
    </source>
</evidence>
<evidence type="ECO:0000256" key="5">
    <source>
        <dbReference type="ARBA" id="ARBA00023136"/>
    </source>
</evidence>
<evidence type="ECO:0000256" key="6">
    <source>
        <dbReference type="RuleBase" id="RU363077"/>
    </source>
</evidence>
<dbReference type="Gramene" id="RZC67956">
    <property type="protein sequence ID" value="RZC67956"/>
    <property type="gene ID" value="C5167_011646"/>
</dbReference>
<feature type="transmembrane region" description="Helical" evidence="6">
    <location>
        <begin position="218"/>
        <end position="241"/>
    </location>
</feature>
<evidence type="ECO:0000256" key="3">
    <source>
        <dbReference type="ARBA" id="ARBA00022692"/>
    </source>
</evidence>
<comment type="subcellular location">
    <subcellularLocation>
        <location evidence="1 6">Membrane</location>
        <topology evidence="1 6">Multi-pass membrane protein</topology>
    </subcellularLocation>
</comment>
<feature type="transmembrane region" description="Helical" evidence="6">
    <location>
        <begin position="185"/>
        <end position="206"/>
    </location>
</feature>
<feature type="transmembrane region" description="Helical" evidence="6">
    <location>
        <begin position="114"/>
        <end position="135"/>
    </location>
</feature>
<feature type="transmembrane region" description="Helical" evidence="6">
    <location>
        <begin position="155"/>
        <end position="173"/>
    </location>
</feature>
<sequence length="313" mass="34126">MFRKIHDFANSKAGKEMLKKKKRDVVLPVCSMLGIQIISGLFRVVAAHGNPLELNSWHEPIGVTKTHLIFCSWSRGQNSSPTIANAVNNVFPALTFVAAVLFRFEEVHLRSNAGWAQILGTFLTVGGAMTVTFYTGFQLNVENPAYDFSYLNGSSTRSASVLGPLFIALSCILQKGLSDDFPYPITSTAATSMFSTLQCAIIGVIMDHGSGWSLQSKLRLISVIYSGVFGSAIACLVTAFFIAKKGPVFVSMFNPLSLILVAVLGWAFLKEKLYIGSLLGSSLILMGFFGFLWGNWKEARAKTHMRSISTGDI</sequence>
<evidence type="ECO:0000259" key="7">
    <source>
        <dbReference type="Pfam" id="PF00892"/>
    </source>
</evidence>
<dbReference type="GO" id="GO:0022857">
    <property type="term" value="F:transmembrane transporter activity"/>
    <property type="evidence" value="ECO:0007669"/>
    <property type="project" value="InterPro"/>
</dbReference>
<dbReference type="InterPro" id="IPR000620">
    <property type="entry name" value="EamA_dom"/>
</dbReference>
<evidence type="ECO:0000256" key="2">
    <source>
        <dbReference type="ARBA" id="ARBA00007635"/>
    </source>
</evidence>
<name>A0A4Y7K556_PAPSO</name>
<evidence type="ECO:0000256" key="1">
    <source>
        <dbReference type="ARBA" id="ARBA00004141"/>
    </source>
</evidence>
<keyword evidence="3 6" id="KW-0812">Transmembrane</keyword>
<dbReference type="AlphaFoldDB" id="A0A4Y7K556"/>
<organism evidence="8 9">
    <name type="scientific">Papaver somniferum</name>
    <name type="common">Opium poppy</name>
    <dbReference type="NCBI Taxonomy" id="3469"/>
    <lineage>
        <taxon>Eukaryota</taxon>
        <taxon>Viridiplantae</taxon>
        <taxon>Streptophyta</taxon>
        <taxon>Embryophyta</taxon>
        <taxon>Tracheophyta</taxon>
        <taxon>Spermatophyta</taxon>
        <taxon>Magnoliopsida</taxon>
        <taxon>Ranunculales</taxon>
        <taxon>Papaveraceae</taxon>
        <taxon>Papaveroideae</taxon>
        <taxon>Papaver</taxon>
    </lineage>
</organism>
<evidence type="ECO:0000313" key="8">
    <source>
        <dbReference type="EMBL" id="RZC67956.1"/>
    </source>
</evidence>
<feature type="transmembrane region" description="Helical" evidence="6">
    <location>
        <begin position="25"/>
        <end position="46"/>
    </location>
</feature>
<dbReference type="InterPro" id="IPR037185">
    <property type="entry name" value="EmrE-like"/>
</dbReference>
<protein>
    <recommendedName>
        <fullName evidence="6">WAT1-related protein</fullName>
    </recommendedName>
</protein>
<dbReference type="InterPro" id="IPR030184">
    <property type="entry name" value="WAT1-related"/>
</dbReference>
<feature type="transmembrane region" description="Helical" evidence="6">
    <location>
        <begin position="274"/>
        <end position="296"/>
    </location>
</feature>
<evidence type="ECO:0000313" key="9">
    <source>
        <dbReference type="Proteomes" id="UP000316621"/>
    </source>
</evidence>
<dbReference type="Pfam" id="PF00892">
    <property type="entry name" value="EamA"/>
    <property type="match status" value="1"/>
</dbReference>
<dbReference type="Proteomes" id="UP000316621">
    <property type="component" value="Chromosome 6"/>
</dbReference>
<keyword evidence="9" id="KW-1185">Reference proteome</keyword>
<feature type="transmembrane region" description="Helical" evidence="6">
    <location>
        <begin position="83"/>
        <end position="102"/>
    </location>
</feature>
<keyword evidence="4 6" id="KW-1133">Transmembrane helix</keyword>
<feature type="domain" description="EamA" evidence="7">
    <location>
        <begin position="161"/>
        <end position="291"/>
    </location>
</feature>
<comment type="similarity">
    <text evidence="2 6">Belongs to the drug/metabolite transporter (DMT) superfamily. Plant drug/metabolite exporter (P-DME) (TC 2.A.7.4) family.</text>
</comment>
<keyword evidence="5 6" id="KW-0472">Membrane</keyword>
<proteinExistence type="inferred from homology"/>
<dbReference type="SUPFAM" id="SSF103481">
    <property type="entry name" value="Multidrug resistance efflux transporter EmrE"/>
    <property type="match status" value="1"/>
</dbReference>
<dbReference type="GO" id="GO:0016020">
    <property type="term" value="C:membrane"/>
    <property type="evidence" value="ECO:0007669"/>
    <property type="project" value="UniProtKB-SubCell"/>
</dbReference>
<accession>A0A4Y7K556</accession>
<dbReference type="PANTHER" id="PTHR31218">
    <property type="entry name" value="WAT1-RELATED PROTEIN"/>
    <property type="match status" value="1"/>
</dbReference>
<reference evidence="8 9" key="1">
    <citation type="journal article" date="2018" name="Science">
        <title>The opium poppy genome and morphinan production.</title>
        <authorList>
            <person name="Guo L."/>
            <person name="Winzer T."/>
            <person name="Yang X."/>
            <person name="Li Y."/>
            <person name="Ning Z."/>
            <person name="He Z."/>
            <person name="Teodor R."/>
            <person name="Lu Y."/>
            <person name="Bowser T.A."/>
            <person name="Graham I.A."/>
            <person name="Ye K."/>
        </authorList>
    </citation>
    <scope>NUCLEOTIDE SEQUENCE [LARGE SCALE GENOMIC DNA]</scope>
    <source>
        <strain evidence="9">cv. HN1</strain>
        <tissue evidence="8">Leaves</tissue>
    </source>
</reference>
<feature type="transmembrane region" description="Helical" evidence="6">
    <location>
        <begin position="248"/>
        <end position="268"/>
    </location>
</feature>